<dbReference type="RefSeq" id="XP_024945362.1">
    <property type="nucleotide sequence ID" value="XM_025089594.1"/>
</dbReference>
<dbReference type="AlphaFoldDB" id="A0AAJ7RRQ4"/>
<protein>
    <submittedName>
        <fullName evidence="4 5">Carbonic anhydrase 1-like isoform X1</fullName>
    </submittedName>
</protein>
<gene>
    <name evidence="4 5" type="primary">LOC112495025</name>
</gene>
<name>A0AAJ7RRQ4_CEPCN</name>
<evidence type="ECO:0000259" key="2">
    <source>
        <dbReference type="PROSITE" id="PS51144"/>
    </source>
</evidence>
<dbReference type="Proteomes" id="UP000694920">
    <property type="component" value="Unplaced"/>
</dbReference>
<evidence type="ECO:0000313" key="3">
    <source>
        <dbReference type="Proteomes" id="UP000694920"/>
    </source>
</evidence>
<evidence type="ECO:0000313" key="5">
    <source>
        <dbReference type="RefSeq" id="XP_024945363.1"/>
    </source>
</evidence>
<evidence type="ECO:0000313" key="4">
    <source>
        <dbReference type="RefSeq" id="XP_024945362.1"/>
    </source>
</evidence>
<dbReference type="InterPro" id="IPR001148">
    <property type="entry name" value="CA_dom"/>
</dbReference>
<feature type="domain" description="Alpha-carbonic anhydrase" evidence="2">
    <location>
        <begin position="1"/>
        <end position="259"/>
    </location>
</feature>
<dbReference type="PANTHER" id="PTHR18952:SF233">
    <property type="entry name" value="CARBONIC ANHYDRASE 14"/>
    <property type="match status" value="1"/>
</dbReference>
<dbReference type="PANTHER" id="PTHR18952">
    <property type="entry name" value="CARBONIC ANHYDRASE"/>
    <property type="match status" value="1"/>
</dbReference>
<dbReference type="SMART" id="SM01057">
    <property type="entry name" value="Carb_anhydrase"/>
    <property type="match status" value="1"/>
</dbReference>
<dbReference type="Gene3D" id="3.10.200.10">
    <property type="entry name" value="Alpha carbonic anhydrase"/>
    <property type="match status" value="1"/>
</dbReference>
<keyword evidence="3" id="KW-1185">Reference proteome</keyword>
<dbReference type="SUPFAM" id="SSF51069">
    <property type="entry name" value="Carbonic anhydrase"/>
    <property type="match status" value="1"/>
</dbReference>
<organism evidence="3 4">
    <name type="scientific">Cephus cinctus</name>
    <name type="common">Wheat stem sawfly</name>
    <dbReference type="NCBI Taxonomy" id="211228"/>
    <lineage>
        <taxon>Eukaryota</taxon>
        <taxon>Metazoa</taxon>
        <taxon>Ecdysozoa</taxon>
        <taxon>Arthropoda</taxon>
        <taxon>Hexapoda</taxon>
        <taxon>Insecta</taxon>
        <taxon>Pterygota</taxon>
        <taxon>Neoptera</taxon>
        <taxon>Endopterygota</taxon>
        <taxon>Hymenoptera</taxon>
        <taxon>Cephoidea</taxon>
        <taxon>Cephidae</taxon>
        <taxon>Cephus</taxon>
    </lineage>
</organism>
<dbReference type="GO" id="GO:0008270">
    <property type="term" value="F:zinc ion binding"/>
    <property type="evidence" value="ECO:0007669"/>
    <property type="project" value="InterPro"/>
</dbReference>
<dbReference type="PROSITE" id="PS51144">
    <property type="entry name" value="ALPHA_CA_2"/>
    <property type="match status" value="1"/>
</dbReference>
<dbReference type="GeneID" id="112495025"/>
<accession>A0AAJ7RRQ4</accession>
<dbReference type="KEGG" id="ccin:112495025"/>
<dbReference type="GO" id="GO:0004089">
    <property type="term" value="F:carbonate dehydratase activity"/>
    <property type="evidence" value="ECO:0007669"/>
    <property type="project" value="InterPro"/>
</dbReference>
<comment type="similarity">
    <text evidence="1">Belongs to the alpha-carbonic anhydrase family.</text>
</comment>
<dbReference type="CDD" id="cd00326">
    <property type="entry name" value="alpha_CA"/>
    <property type="match status" value="1"/>
</dbReference>
<dbReference type="RefSeq" id="XP_024945363.1">
    <property type="nucleotide sequence ID" value="XM_025089595.1"/>
</dbReference>
<dbReference type="InterPro" id="IPR036398">
    <property type="entry name" value="CA_dom_sf"/>
</dbReference>
<dbReference type="InterPro" id="IPR023561">
    <property type="entry name" value="Carbonic_anhydrase_a-class"/>
</dbReference>
<evidence type="ECO:0000256" key="1">
    <source>
        <dbReference type="ARBA" id="ARBA00010718"/>
    </source>
</evidence>
<proteinExistence type="inferred from homology"/>
<dbReference type="GO" id="GO:0005737">
    <property type="term" value="C:cytoplasm"/>
    <property type="evidence" value="ECO:0007669"/>
    <property type="project" value="TreeGrafter"/>
</dbReference>
<reference evidence="4 5" key="1">
    <citation type="submission" date="2025-04" db="UniProtKB">
        <authorList>
            <consortium name="RefSeq"/>
        </authorList>
    </citation>
    <scope>IDENTIFICATION</scope>
</reference>
<dbReference type="Pfam" id="PF00194">
    <property type="entry name" value="Carb_anhydrase"/>
    <property type="match status" value="1"/>
</dbReference>
<sequence length="296" mass="33753">MKKAVDVYKKNINKVKFIQQLGEEDAKLESPIDLNMSKMLVMKLNSLKWHNHEVPPKKLKLTNTGQTVILSAKWQQERPFIADGPFLGNYVFSQIHFHWGPTNMKGSEHTVDNGSLPMELHAVHFKSDYLTQEVALRNTDGIAILVYFFKLQSTANPLLDGIIKALPFIQNPRTSTRLIPQSITTILRPFTNDYFVYWGSILTLHSSHSALWLISREPIGISMEQIADFRNINDLNHEPILSNCRPLQDRQNRTVIHVSPSGSRYATLLPIPREPAPLTFTQSESKLETSNNRTVN</sequence>